<name>A0A2A3YEL9_9MICO</name>
<comment type="caution">
    <text evidence="1">The sequence shown here is derived from an EMBL/GenBank/DDBJ whole genome shotgun (WGS) entry which is preliminary data.</text>
</comment>
<proteinExistence type="predicted"/>
<sequence length="85" mass="9770">MSPVTPSVLRIIEGAIAATRVDISEEEAVALWPKIQQWAKVNARRPDRGSDDPTEKHYAEVLLFLQRRKEQREAQRRAETMEVAE</sequence>
<gene>
    <name evidence="1" type="ORF">CIK66_17705</name>
</gene>
<keyword evidence="2" id="KW-1185">Reference proteome</keyword>
<organism evidence="1 2">
    <name type="scientific">Brachybacterium alimentarium</name>
    <dbReference type="NCBI Taxonomy" id="47845"/>
    <lineage>
        <taxon>Bacteria</taxon>
        <taxon>Bacillati</taxon>
        <taxon>Actinomycetota</taxon>
        <taxon>Actinomycetes</taxon>
        <taxon>Micrococcales</taxon>
        <taxon>Dermabacteraceae</taxon>
        <taxon>Brachybacterium</taxon>
    </lineage>
</organism>
<dbReference type="AlphaFoldDB" id="A0A2A3YEL9"/>
<protein>
    <submittedName>
        <fullName evidence="1">Uncharacterized protein</fullName>
    </submittedName>
</protein>
<evidence type="ECO:0000313" key="2">
    <source>
        <dbReference type="Proteomes" id="UP000218598"/>
    </source>
</evidence>
<dbReference type="EMBL" id="NRGR01000041">
    <property type="protein sequence ID" value="PCC37727.1"/>
    <property type="molecule type" value="Genomic_DNA"/>
</dbReference>
<dbReference type="Proteomes" id="UP000218598">
    <property type="component" value="Unassembled WGS sequence"/>
</dbReference>
<evidence type="ECO:0000313" key="1">
    <source>
        <dbReference type="EMBL" id="PCC37727.1"/>
    </source>
</evidence>
<reference evidence="1 2" key="1">
    <citation type="journal article" date="2017" name="Elife">
        <title>Extensive horizontal gene transfer in cheese-associated bacteria.</title>
        <authorList>
            <person name="Bonham K.S."/>
            <person name="Wolfe B.E."/>
            <person name="Dutton R.J."/>
        </authorList>
    </citation>
    <scope>NUCLEOTIDE SEQUENCE [LARGE SCALE GENOMIC DNA]</scope>
    <source>
        <strain evidence="1 2">341_9</strain>
    </source>
</reference>
<accession>A0A2A3YEL9</accession>